<gene>
    <name evidence="1" type="ORF">EG244_06685</name>
</gene>
<organism evidence="1 2">
    <name type="scientific">Falsigemmobacter faecalis</name>
    <dbReference type="NCBI Taxonomy" id="2488730"/>
    <lineage>
        <taxon>Bacteria</taxon>
        <taxon>Pseudomonadati</taxon>
        <taxon>Pseudomonadota</taxon>
        <taxon>Alphaproteobacteria</taxon>
        <taxon>Rhodobacterales</taxon>
        <taxon>Paracoccaceae</taxon>
        <taxon>Falsigemmobacter</taxon>
    </lineage>
</organism>
<dbReference type="Gene3D" id="3.30.450.40">
    <property type="match status" value="1"/>
</dbReference>
<evidence type="ECO:0000313" key="2">
    <source>
        <dbReference type="Proteomes" id="UP000282125"/>
    </source>
</evidence>
<dbReference type="InterPro" id="IPR029016">
    <property type="entry name" value="GAF-like_dom_sf"/>
</dbReference>
<evidence type="ECO:0000313" key="1">
    <source>
        <dbReference type="EMBL" id="RRH76435.1"/>
    </source>
</evidence>
<protein>
    <submittedName>
        <fullName evidence="1">DUF484 family protein</fullName>
    </submittedName>
</protein>
<dbReference type="Pfam" id="PF04340">
    <property type="entry name" value="DUF484"/>
    <property type="match status" value="1"/>
</dbReference>
<dbReference type="OrthoDB" id="7200179at2"/>
<accession>A0A3P3DQE6</accession>
<name>A0A3P3DQE6_9RHOB</name>
<dbReference type="RefSeq" id="WP_124964238.1">
    <property type="nucleotide sequence ID" value="NZ_RRAZ01000007.1"/>
</dbReference>
<dbReference type="AlphaFoldDB" id="A0A3P3DQE6"/>
<sequence length="238" mass="26133">MSEQKPLAGGSRLTDDLREELLSRPEVILADKDVMRALVGAHERSLGGNIIDLRGAAMKRLEGRLDQLEATHRSVIAAAYENLAGTNLIHRAVLELLEPSDFGVFLERLETRVAETLRLDSLRLVLEARGSDPVLERYSGVIHIVEPGFIGEYLNEMTEYRAPVTLRGVIEGAGEVHGRAEGHIRSEAVLALDLGAGRLPGMLVMGSAEGEQFAPRQGTDLLRFFGSVFSLTLRRWLA</sequence>
<dbReference type="Proteomes" id="UP000282125">
    <property type="component" value="Unassembled WGS sequence"/>
</dbReference>
<proteinExistence type="predicted"/>
<dbReference type="InterPro" id="IPR007435">
    <property type="entry name" value="DUF484"/>
</dbReference>
<reference evidence="1 2" key="1">
    <citation type="submission" date="2018-11" db="EMBL/GenBank/DDBJ databases">
        <title>Gemmobacter sp. nov., YIM 102744-1 draft genome.</title>
        <authorList>
            <person name="Li G."/>
            <person name="Jiang Y."/>
        </authorList>
    </citation>
    <scope>NUCLEOTIDE SEQUENCE [LARGE SCALE GENOMIC DNA]</scope>
    <source>
        <strain evidence="1 2">YIM 102744-1</strain>
    </source>
</reference>
<keyword evidence="2" id="KW-1185">Reference proteome</keyword>
<dbReference type="EMBL" id="RRAZ01000007">
    <property type="protein sequence ID" value="RRH76435.1"/>
    <property type="molecule type" value="Genomic_DNA"/>
</dbReference>
<comment type="caution">
    <text evidence="1">The sequence shown here is derived from an EMBL/GenBank/DDBJ whole genome shotgun (WGS) entry which is preliminary data.</text>
</comment>